<evidence type="ECO:0000256" key="1">
    <source>
        <dbReference type="SAM" id="MobiDB-lite"/>
    </source>
</evidence>
<proteinExistence type="predicted"/>
<dbReference type="EMBL" id="QASA01000001">
    <property type="protein sequence ID" value="RDC63275.1"/>
    <property type="molecule type" value="Genomic_DNA"/>
</dbReference>
<comment type="caution">
    <text evidence="2">The sequence shown here is derived from an EMBL/GenBank/DDBJ whole genome shotgun (WGS) entry which is preliminary data.</text>
</comment>
<keyword evidence="3" id="KW-1185">Reference proteome</keyword>
<evidence type="ECO:0000313" key="2">
    <source>
        <dbReference type="EMBL" id="RDC63275.1"/>
    </source>
</evidence>
<feature type="region of interest" description="Disordered" evidence="1">
    <location>
        <begin position="302"/>
        <end position="326"/>
    </location>
</feature>
<name>A0A369QI62_9BACT</name>
<gene>
    <name evidence="2" type="ORF">AHMF7616_01877</name>
</gene>
<dbReference type="InterPro" id="IPR046558">
    <property type="entry name" value="DUF6712"/>
</dbReference>
<accession>A0A369QI62</accession>
<reference evidence="2 3" key="1">
    <citation type="submission" date="2018-04" db="EMBL/GenBank/DDBJ databases">
        <title>Adhaeribacter sp. HMF7616 genome sequencing and assembly.</title>
        <authorList>
            <person name="Kang H."/>
            <person name="Kang J."/>
            <person name="Cha I."/>
            <person name="Kim H."/>
            <person name="Joh K."/>
        </authorList>
    </citation>
    <scope>NUCLEOTIDE SEQUENCE [LARGE SCALE GENOMIC DNA]</scope>
    <source>
        <strain evidence="2 3">HMF7616</strain>
    </source>
</reference>
<dbReference type="RefSeq" id="WP_115372607.1">
    <property type="nucleotide sequence ID" value="NZ_QASA01000001.1"/>
</dbReference>
<dbReference type="Proteomes" id="UP000253919">
    <property type="component" value="Unassembled WGS sequence"/>
</dbReference>
<protein>
    <submittedName>
        <fullName evidence="2">Uncharacterized protein</fullName>
    </submittedName>
</protein>
<organism evidence="2 3">
    <name type="scientific">Adhaeribacter pallidiroseus</name>
    <dbReference type="NCBI Taxonomy" id="2072847"/>
    <lineage>
        <taxon>Bacteria</taxon>
        <taxon>Pseudomonadati</taxon>
        <taxon>Bacteroidota</taxon>
        <taxon>Cytophagia</taxon>
        <taxon>Cytophagales</taxon>
        <taxon>Hymenobacteraceae</taxon>
        <taxon>Adhaeribacter</taxon>
    </lineage>
</organism>
<dbReference type="AlphaFoldDB" id="A0A369QI62"/>
<evidence type="ECO:0000313" key="3">
    <source>
        <dbReference type="Proteomes" id="UP000253919"/>
    </source>
</evidence>
<dbReference type="Pfam" id="PF20459">
    <property type="entry name" value="DUF6712"/>
    <property type="match status" value="2"/>
</dbReference>
<dbReference type="OrthoDB" id="872721at2"/>
<sequence length="326" mass="35874">MLLNSTPDLKLYYGTLSKNTTFATLKPFVILATQKYLVPAIGSAFLNELTTGITVTAPDSLSVVAFEGVTAELYALLAASLAYYTMLEAQPFLTQQTGNLGTQEANVKDMMPVRQWVYNQAENATAENADRLLDAALELLEKDAELFAFWKNSEQYTISSSLLISSTAELNRYVNIQNSRRAYLALRPYLERAEILYIAPEVGDELLAELKQLSAAPNPELNTLAAKIKPALAQFALKEALPDLPMVISGTGIRILNENDGIRSRLAASESQIANLATKAELLANRYMAEVLRQLDLTNQTGENLPADKNQTWQAPDNTDSASFWV</sequence>